<accession>A0A316AQF3</accession>
<dbReference type="EMBL" id="QGDT01000002">
    <property type="protein sequence ID" value="PWJ59404.1"/>
    <property type="molecule type" value="Genomic_DNA"/>
</dbReference>
<proteinExistence type="predicted"/>
<name>A0A316AQF3_9BACT</name>
<dbReference type="Proteomes" id="UP000245880">
    <property type="component" value="Unassembled WGS sequence"/>
</dbReference>
<comment type="caution">
    <text evidence="1">The sequence shown here is derived from an EMBL/GenBank/DDBJ whole genome shotgun (WGS) entry which is preliminary data.</text>
</comment>
<evidence type="ECO:0000313" key="1">
    <source>
        <dbReference type="EMBL" id="PWJ59404.1"/>
    </source>
</evidence>
<sequence>MNIKWPCFILLFWCVCKNNAYCQKLEPGLTGRAPSKWITFRHTMSTGTQYRTVGTAAKSFTREEWYIRAWIPIVHRPNFSVVLGPHFRTEQLELKSTGENPVAQFSDWKLRTKGLDMKSIARLSDDSWIITAGNINKSGNLSELPASSVPFNYAFTGVFLKKLSETKEIGGGILISKSNNLNILPVFIFNYNFSPVSGLEIALPRKIALRQNLSPKDIIYVKSEAVTRSYYTYGNNKQAGIFRRIDVDFSVLYNRQFNKLIGMELSAGYRKNISNKVPMDIIPIRSSGLVGTLEFFIKSPFGPKKETHSDTE</sequence>
<reference evidence="1 2" key="1">
    <citation type="submission" date="2018-03" db="EMBL/GenBank/DDBJ databases">
        <title>Genomic Encyclopedia of Archaeal and Bacterial Type Strains, Phase II (KMG-II): from individual species to whole genera.</title>
        <authorList>
            <person name="Goeker M."/>
        </authorList>
    </citation>
    <scope>NUCLEOTIDE SEQUENCE [LARGE SCALE GENOMIC DNA]</scope>
    <source>
        <strain evidence="1 2">DSM 100346</strain>
    </source>
</reference>
<gene>
    <name evidence="1" type="ORF">CLV98_102237</name>
</gene>
<organism evidence="1 2">
    <name type="scientific">Dyadobacter jejuensis</name>
    <dbReference type="NCBI Taxonomy" id="1082580"/>
    <lineage>
        <taxon>Bacteria</taxon>
        <taxon>Pseudomonadati</taxon>
        <taxon>Bacteroidota</taxon>
        <taxon>Cytophagia</taxon>
        <taxon>Cytophagales</taxon>
        <taxon>Spirosomataceae</taxon>
        <taxon>Dyadobacter</taxon>
    </lineage>
</organism>
<dbReference type="AlphaFoldDB" id="A0A316AQF3"/>
<protein>
    <submittedName>
        <fullName evidence="1">Uncharacterized protein</fullName>
    </submittedName>
</protein>
<evidence type="ECO:0000313" key="2">
    <source>
        <dbReference type="Proteomes" id="UP000245880"/>
    </source>
</evidence>
<dbReference type="RefSeq" id="WP_229203228.1">
    <property type="nucleotide sequence ID" value="NZ_QGDT01000002.1"/>
</dbReference>
<keyword evidence="2" id="KW-1185">Reference proteome</keyword>